<protein>
    <submittedName>
        <fullName evidence="2">Paraquat-inducible protein A</fullName>
    </submittedName>
</protein>
<evidence type="ECO:0000256" key="1">
    <source>
        <dbReference type="SAM" id="Phobius"/>
    </source>
</evidence>
<feature type="transmembrane region" description="Helical" evidence="1">
    <location>
        <begin position="226"/>
        <end position="245"/>
    </location>
</feature>
<dbReference type="InterPro" id="IPR007498">
    <property type="entry name" value="PqiA-like"/>
</dbReference>
<feature type="transmembrane region" description="Helical" evidence="1">
    <location>
        <begin position="324"/>
        <end position="345"/>
    </location>
</feature>
<feature type="transmembrane region" description="Helical" evidence="1">
    <location>
        <begin position="257"/>
        <end position="277"/>
    </location>
</feature>
<keyword evidence="1" id="KW-0472">Membrane</keyword>
<name>A0A1I0TNQ1_9SPHI</name>
<dbReference type="Pfam" id="PF04403">
    <property type="entry name" value="PqiA"/>
    <property type="match status" value="1"/>
</dbReference>
<dbReference type="EMBL" id="FOJM01000011">
    <property type="protein sequence ID" value="SFA52626.1"/>
    <property type="molecule type" value="Genomic_DNA"/>
</dbReference>
<gene>
    <name evidence="2" type="ORF">SAMN04488511_11184</name>
</gene>
<reference evidence="3" key="1">
    <citation type="submission" date="2016-10" db="EMBL/GenBank/DDBJ databases">
        <authorList>
            <person name="Varghese N."/>
            <person name="Submissions S."/>
        </authorList>
    </citation>
    <scope>NUCLEOTIDE SEQUENCE [LARGE SCALE GENOMIC DNA]</scope>
    <source>
        <strain evidence="3">DSM 18130</strain>
    </source>
</reference>
<proteinExistence type="predicted"/>
<keyword evidence="1" id="KW-0812">Transmembrane</keyword>
<evidence type="ECO:0000313" key="2">
    <source>
        <dbReference type="EMBL" id="SFA52626.1"/>
    </source>
</evidence>
<dbReference type="STRING" id="332999.SAMN04488511_11184"/>
<keyword evidence="3" id="KW-1185">Reference proteome</keyword>
<dbReference type="AlphaFoldDB" id="A0A1I0TNQ1"/>
<accession>A0A1I0TNQ1</accession>
<organism evidence="2 3">
    <name type="scientific">Pedobacter suwonensis</name>
    <dbReference type="NCBI Taxonomy" id="332999"/>
    <lineage>
        <taxon>Bacteria</taxon>
        <taxon>Pseudomonadati</taxon>
        <taxon>Bacteroidota</taxon>
        <taxon>Sphingobacteriia</taxon>
        <taxon>Sphingobacteriales</taxon>
        <taxon>Sphingobacteriaceae</taxon>
        <taxon>Pedobacter</taxon>
    </lineage>
</organism>
<dbReference type="RefSeq" id="WP_244278823.1">
    <property type="nucleotide sequence ID" value="NZ_FOJM01000011.1"/>
</dbReference>
<sequence>MSELQKDNMNTNKQVKPDQSRSASFILIAALLLLLMAAAYCGYHFRELAYEQKHIKEDYSLSNNITFGIFSVDRWGDKISAVVDRKVKGFNLTKSQKVDMQQEVEKQLHGMVNKAVAEVTRPQKGLGAKLKKLAFNTFVDVKEIHALVPSFSRTIVTKITSPRSLKKLKSVATGKLDELEAQTYDRSDQTISSVEHSIFKKYKVDNANAFDKVVNAKLSHIKGLSYQYAIGMTACIVIALMLWLLLRKRVDSEVTLFVISLLFAFILLAVGVSSPIIEVDARIKTLEFALLGEKLVFNNQVLFFQSQSILGIIGTLIEQPKPDAVLVGVLLMLFVVILPLLRLIARGLQVSCSKLLGNSKFIRFLAFDLGKWDMADVMVVGIAMTYIGLNGILKSQLSGLNIDTEALKVVTENNSALQLGFFVFVAYVAYNMILSAILKRIDEQNGPCI</sequence>
<dbReference type="Proteomes" id="UP000198836">
    <property type="component" value="Unassembled WGS sequence"/>
</dbReference>
<keyword evidence="1" id="KW-1133">Transmembrane helix</keyword>
<evidence type="ECO:0000313" key="3">
    <source>
        <dbReference type="Proteomes" id="UP000198836"/>
    </source>
</evidence>
<feature type="transmembrane region" description="Helical" evidence="1">
    <location>
        <begin position="416"/>
        <end position="438"/>
    </location>
</feature>